<feature type="coiled-coil region" evidence="1">
    <location>
        <begin position="37"/>
        <end position="106"/>
    </location>
</feature>
<reference evidence="4" key="1">
    <citation type="submission" date="2016-09" db="EMBL/GenBank/DDBJ databases">
        <authorList>
            <person name="Gulvik C.A."/>
        </authorList>
    </citation>
    <scope>NUCLEOTIDE SEQUENCE [LARGE SCALE GENOMIC DNA]</scope>
    <source>
        <strain evidence="4">LMG 8895</strain>
    </source>
</reference>
<feature type="compositionally biased region" description="Low complexity" evidence="2">
    <location>
        <begin position="277"/>
        <end position="287"/>
    </location>
</feature>
<evidence type="ECO:0000256" key="1">
    <source>
        <dbReference type="SAM" id="Coils"/>
    </source>
</evidence>
<keyword evidence="1" id="KW-0175">Coiled coil</keyword>
<name>A0A1E5H1J5_9ENTE</name>
<dbReference type="RefSeq" id="WP_069662561.1">
    <property type="nucleotide sequence ID" value="NZ_JBHUJJ010000002.1"/>
</dbReference>
<comment type="caution">
    <text evidence="3">The sequence shown here is derived from an EMBL/GenBank/DDBJ whole genome shotgun (WGS) entry which is preliminary data.</text>
</comment>
<gene>
    <name evidence="3" type="ORF">BCR25_16055</name>
</gene>
<evidence type="ECO:0000313" key="4">
    <source>
        <dbReference type="Proteomes" id="UP000095094"/>
    </source>
</evidence>
<organism evidence="3 4">
    <name type="scientific">Enterococcus termitis</name>
    <dbReference type="NCBI Taxonomy" id="332950"/>
    <lineage>
        <taxon>Bacteria</taxon>
        <taxon>Bacillati</taxon>
        <taxon>Bacillota</taxon>
        <taxon>Bacilli</taxon>
        <taxon>Lactobacillales</taxon>
        <taxon>Enterococcaceae</taxon>
        <taxon>Enterococcus</taxon>
    </lineage>
</organism>
<sequence length="379" mass="41571">MEKLRTKTKLMITCVGVIAVFAVGGGVYANSQSKQKIEDAQKVVDKERGTLRDITKELHKLLDSKDNEFLAKDVTSEKIKELQDEFDQATKKVSSISIDLKKLNRETYASEETDTKELLEKIEKNYAAQNAVNKLYQFDDKSMALNGSKVTKDLAIADDLKKGPIQLVRIDFLQDKNQTTFDKVISELVMNAENQLKQINSAKQAVNKVFKEDKVISTDTKLYEIAKVETEKIKNTKTKKALNEQLEKVKAAIDKKVAETEKKQAEVKEEAAVDQSQQQQNVVATADTQAATDQGAAASADYTGAGGNVDTGGYVSQGNADTNYQQPQNQAPAQQETPVTTPQQPADNGGNGSSHVDMSDIQGSEDNPLSGGTTEWGGW</sequence>
<dbReference type="EMBL" id="MIJY01000005">
    <property type="protein sequence ID" value="OEG18712.1"/>
    <property type="molecule type" value="Genomic_DNA"/>
</dbReference>
<dbReference type="Proteomes" id="UP000095094">
    <property type="component" value="Unassembled WGS sequence"/>
</dbReference>
<evidence type="ECO:0008006" key="5">
    <source>
        <dbReference type="Google" id="ProtNLM"/>
    </source>
</evidence>
<proteinExistence type="predicted"/>
<feature type="region of interest" description="Disordered" evidence="2">
    <location>
        <begin position="268"/>
        <end position="287"/>
    </location>
</feature>
<evidence type="ECO:0000313" key="3">
    <source>
        <dbReference type="EMBL" id="OEG18712.1"/>
    </source>
</evidence>
<keyword evidence="4" id="KW-1185">Reference proteome</keyword>
<feature type="region of interest" description="Disordered" evidence="2">
    <location>
        <begin position="311"/>
        <end position="379"/>
    </location>
</feature>
<feature type="compositionally biased region" description="Polar residues" evidence="2">
    <location>
        <begin position="353"/>
        <end position="373"/>
    </location>
</feature>
<feature type="compositionally biased region" description="Low complexity" evidence="2">
    <location>
        <begin position="325"/>
        <end position="346"/>
    </location>
</feature>
<dbReference type="OrthoDB" id="2195324at2"/>
<dbReference type="AlphaFoldDB" id="A0A1E5H1J5"/>
<evidence type="ECO:0000256" key="2">
    <source>
        <dbReference type="SAM" id="MobiDB-lite"/>
    </source>
</evidence>
<feature type="compositionally biased region" description="Polar residues" evidence="2">
    <location>
        <begin position="314"/>
        <end position="324"/>
    </location>
</feature>
<protein>
    <recommendedName>
        <fullName evidence="5">MapZ extracellular domain-containing protein</fullName>
    </recommendedName>
</protein>
<accession>A0A1E5H1J5</accession>